<dbReference type="EMBL" id="ATDP01000088">
    <property type="protein sequence ID" value="EQB15104.1"/>
    <property type="molecule type" value="Genomic_DNA"/>
</dbReference>
<evidence type="ECO:0000313" key="2">
    <source>
        <dbReference type="EMBL" id="EQB15104.1"/>
    </source>
</evidence>
<dbReference type="Proteomes" id="UP000015531">
    <property type="component" value="Unassembled WGS sequence"/>
</dbReference>
<protein>
    <recommendedName>
        <fullName evidence="1">T6SS Transcription factor RovC-like DNA binding domain-containing protein</fullName>
    </recommendedName>
</protein>
<dbReference type="PATRIC" id="fig|1331060.3.peg.2175"/>
<dbReference type="AlphaFoldDB" id="T0IZI0"/>
<organism evidence="2 3">
    <name type="scientific">Sphingobium lactosutens DS20</name>
    <dbReference type="NCBI Taxonomy" id="1331060"/>
    <lineage>
        <taxon>Bacteria</taxon>
        <taxon>Pseudomonadati</taxon>
        <taxon>Pseudomonadota</taxon>
        <taxon>Alphaproteobacteria</taxon>
        <taxon>Sphingomonadales</taxon>
        <taxon>Sphingomonadaceae</taxon>
        <taxon>Sphingobium</taxon>
    </lineage>
</organism>
<feature type="domain" description="T6SS Transcription factor RovC-like DNA binding" evidence="1">
    <location>
        <begin position="72"/>
        <end position="165"/>
    </location>
</feature>
<comment type="caution">
    <text evidence="2">The sequence shown here is derived from an EMBL/GenBank/DDBJ whole genome shotgun (WGS) entry which is preliminary data.</text>
</comment>
<evidence type="ECO:0000313" key="3">
    <source>
        <dbReference type="Proteomes" id="UP000015531"/>
    </source>
</evidence>
<dbReference type="eggNOG" id="COG5419">
    <property type="taxonomic scope" value="Bacteria"/>
</dbReference>
<dbReference type="Pfam" id="PF10074">
    <property type="entry name" value="RovC_DNA-bd"/>
    <property type="match status" value="1"/>
</dbReference>
<sequence length="175" mass="19381">MLVVEAQPIAPGHIDAFDIRCFASMATVLCCGGSEHVLFSDGLRHLQLMVTVGSVLDGPVRLRYLLSGLRHMEAKVLALQRLFGLCRLGRLPRGLFPPQRRARRWAMMLRAWDGEMAGASRRQVAAAIFGETAAHELWESGYRSRMQRLVREAEEMVNGGYLGLLGRATEGKGGF</sequence>
<dbReference type="InterPro" id="IPR018754">
    <property type="entry name" value="RovC-like_DNA-bd"/>
</dbReference>
<proteinExistence type="predicted"/>
<reference evidence="2 3" key="1">
    <citation type="journal article" date="2013" name="Genome Announc.">
        <title>Draft Genome Sequence of Sphingobium lactosutens Strain DS20T, Isolated from a Hexachlorocyclohexane Dumpsite.</title>
        <authorList>
            <person name="Kumar R."/>
            <person name="Dwivedi V."/>
            <person name="Negi V."/>
            <person name="Khurana J.P."/>
            <person name="Lal R."/>
        </authorList>
    </citation>
    <scope>NUCLEOTIDE SEQUENCE [LARGE SCALE GENOMIC DNA]</scope>
    <source>
        <strain evidence="2 3">DS20</strain>
    </source>
</reference>
<accession>T0IZI0</accession>
<evidence type="ECO:0000259" key="1">
    <source>
        <dbReference type="Pfam" id="PF10074"/>
    </source>
</evidence>
<name>T0IZI0_9SPHN</name>
<keyword evidence="3" id="KW-1185">Reference proteome</keyword>
<gene>
    <name evidence="2" type="ORF">RLDS_11470</name>
</gene>